<dbReference type="PANTHER" id="PTHR36390:SF1">
    <property type="entry name" value="MYOSIN HEAVY CHAIN-LIKE PROTEIN"/>
    <property type="match status" value="1"/>
</dbReference>
<protein>
    <submittedName>
        <fullName evidence="2">Uncharacterized protein</fullName>
    </submittedName>
</protein>
<reference evidence="2" key="1">
    <citation type="journal article" date="2013" name="J. Plant Res.">
        <title>Effect of fungi and light on seed germination of three Opuntia species from semiarid lands of central Mexico.</title>
        <authorList>
            <person name="Delgado-Sanchez P."/>
            <person name="Jimenez-Bremont J.F."/>
            <person name="Guerrero-Gonzalez Mde L."/>
            <person name="Flores J."/>
        </authorList>
    </citation>
    <scope>NUCLEOTIDE SEQUENCE</scope>
    <source>
        <tissue evidence="2">Cladode</tissue>
    </source>
</reference>
<dbReference type="PANTHER" id="PTHR36390">
    <property type="entry name" value="MYOSIN HEAVY CHAIN-LIKE PROTEIN"/>
    <property type="match status" value="1"/>
</dbReference>
<dbReference type="Gene3D" id="1.10.287.1490">
    <property type="match status" value="1"/>
</dbReference>
<evidence type="ECO:0000256" key="1">
    <source>
        <dbReference type="SAM" id="Coils"/>
    </source>
</evidence>
<accession>A0A7C8YDE5</accession>
<reference evidence="2" key="2">
    <citation type="submission" date="2020-07" db="EMBL/GenBank/DDBJ databases">
        <authorList>
            <person name="Vera ALvarez R."/>
            <person name="Arias-Moreno D.M."/>
            <person name="Jimenez-Jacinto V."/>
            <person name="Jimenez-Bremont J.F."/>
            <person name="Swaminathan K."/>
            <person name="Moose S.P."/>
            <person name="Guerrero-Gonzalez M.L."/>
            <person name="Marino-Ramirez L."/>
            <person name="Landsman D."/>
            <person name="Rodriguez-Kessler M."/>
            <person name="Delgado-Sanchez P."/>
        </authorList>
    </citation>
    <scope>NUCLEOTIDE SEQUENCE</scope>
    <source>
        <tissue evidence="2">Cladode</tissue>
    </source>
</reference>
<keyword evidence="1" id="KW-0175">Coiled coil</keyword>
<sequence length="355" mass="41509">MSTSSKSDSDDSIFDIEELLLIEARCRELRKEKDLLKETQSQSFDLIRKLELHVRRLNEARSEDKRQIQELARKLNNCHQEIDYLRDQLNSRNAKVEFLEEEVFSLGEELKKSNSQCEFLMQELETRETELKKSSLHIANLEESISSATLEYQCEIESMRLEMMGLEQRCFEPMNPPEGSGDLLHNLELQLDDAQKNIKKLENENKQVRDMLDASQKEVKLFCQKVQDHFKISIDDRCGDVLGSLLSKLLAARTHDADRKGMGEGMSYQLHEYQELVNQLKEELKDEKLKAKDEAEDLAQEMAELRYQMTELLEEERKRRACIEQASLQRISELEAQLRTEQRKSAGPIRYICET</sequence>
<dbReference type="AlphaFoldDB" id="A0A7C8YDE5"/>
<dbReference type="EMBL" id="GISG01006448">
    <property type="protein sequence ID" value="MBA4615210.1"/>
    <property type="molecule type" value="Transcribed_RNA"/>
</dbReference>
<name>A0A7C8YDE5_OPUST</name>
<feature type="coiled-coil region" evidence="1">
    <location>
        <begin position="19"/>
        <end position="130"/>
    </location>
</feature>
<feature type="coiled-coil region" evidence="1">
    <location>
        <begin position="184"/>
        <end position="218"/>
    </location>
</feature>
<evidence type="ECO:0000313" key="2">
    <source>
        <dbReference type="EMBL" id="MBA4615210.1"/>
    </source>
</evidence>
<proteinExistence type="predicted"/>
<organism evidence="2">
    <name type="scientific">Opuntia streptacantha</name>
    <name type="common">Prickly pear cactus</name>
    <name type="synonym">Opuntia cardona</name>
    <dbReference type="NCBI Taxonomy" id="393608"/>
    <lineage>
        <taxon>Eukaryota</taxon>
        <taxon>Viridiplantae</taxon>
        <taxon>Streptophyta</taxon>
        <taxon>Embryophyta</taxon>
        <taxon>Tracheophyta</taxon>
        <taxon>Spermatophyta</taxon>
        <taxon>Magnoliopsida</taxon>
        <taxon>eudicotyledons</taxon>
        <taxon>Gunneridae</taxon>
        <taxon>Pentapetalae</taxon>
        <taxon>Caryophyllales</taxon>
        <taxon>Cactineae</taxon>
        <taxon>Cactaceae</taxon>
        <taxon>Opuntioideae</taxon>
        <taxon>Opuntia</taxon>
    </lineage>
</organism>
<feature type="coiled-coil region" evidence="1">
    <location>
        <begin position="270"/>
        <end position="344"/>
    </location>
</feature>